<dbReference type="Pfam" id="PF01966">
    <property type="entry name" value="HD"/>
    <property type="match status" value="1"/>
</dbReference>
<protein>
    <submittedName>
        <fullName evidence="5">CRISPR-associated endonuclease Cas3</fullName>
    </submittedName>
</protein>
<dbReference type="RefSeq" id="WP_192818797.1">
    <property type="nucleotide sequence ID" value="NZ_CP062310.1"/>
</dbReference>
<dbReference type="GO" id="GO:0004519">
    <property type="term" value="F:endonuclease activity"/>
    <property type="evidence" value="ECO:0007669"/>
    <property type="project" value="UniProtKB-KW"/>
</dbReference>
<keyword evidence="2" id="KW-0378">Hydrolase</keyword>
<reference evidence="5 6" key="1">
    <citation type="submission" date="2020-10" db="EMBL/GenBank/DDBJ databases">
        <title>Thermofilum lucidum 3507LT sp. nov. a novel member of Thermofilaceae family isolated from Chile hot spring, and proposal of description order Thermofilales.</title>
        <authorList>
            <person name="Zayulina K.S."/>
            <person name="Elcheninov A.G."/>
            <person name="Toshchakov S.V."/>
            <person name="Kublanov I.V."/>
        </authorList>
    </citation>
    <scope>NUCLEOTIDE SEQUENCE [LARGE SCALE GENOMIC DNA]</scope>
    <source>
        <strain evidence="5 6">3507LT</strain>
    </source>
</reference>
<dbReference type="CDD" id="cd10013">
    <property type="entry name" value="Cas3''_I"/>
    <property type="match status" value="1"/>
</dbReference>
<evidence type="ECO:0000256" key="2">
    <source>
        <dbReference type="ARBA" id="ARBA00022801"/>
    </source>
</evidence>
<evidence type="ECO:0000313" key="6">
    <source>
        <dbReference type="Proteomes" id="UP000594121"/>
    </source>
</evidence>
<keyword evidence="5" id="KW-0540">Nuclease</keyword>
<dbReference type="Gene3D" id="1.10.3210.30">
    <property type="match status" value="1"/>
</dbReference>
<organism evidence="5 6">
    <name type="scientific">Infirmifilum lucidum</name>
    <dbReference type="NCBI Taxonomy" id="2776706"/>
    <lineage>
        <taxon>Archaea</taxon>
        <taxon>Thermoproteota</taxon>
        <taxon>Thermoprotei</taxon>
        <taxon>Thermofilales</taxon>
        <taxon>Thermofilaceae</taxon>
        <taxon>Infirmifilum</taxon>
    </lineage>
</organism>
<dbReference type="GeneID" id="59149986"/>
<dbReference type="GO" id="GO:0046872">
    <property type="term" value="F:metal ion binding"/>
    <property type="evidence" value="ECO:0007669"/>
    <property type="project" value="UniProtKB-KW"/>
</dbReference>
<evidence type="ECO:0000256" key="3">
    <source>
        <dbReference type="ARBA" id="ARBA00023118"/>
    </source>
</evidence>
<dbReference type="InParanoid" id="A0A7L9FJ54"/>
<evidence type="ECO:0000313" key="5">
    <source>
        <dbReference type="EMBL" id="QOJ78825.1"/>
    </source>
</evidence>
<feature type="domain" description="HD Cas3-type" evidence="4">
    <location>
        <begin position="9"/>
        <end position="196"/>
    </location>
</feature>
<dbReference type="InterPro" id="IPR006483">
    <property type="entry name" value="CRISPR-assoc_Cas3_HD"/>
</dbReference>
<dbReference type="EMBL" id="CP062310">
    <property type="protein sequence ID" value="QOJ78825.1"/>
    <property type="molecule type" value="Genomic_DNA"/>
</dbReference>
<dbReference type="AlphaFoldDB" id="A0A7L9FJ54"/>
<gene>
    <name evidence="5" type="ORF">IG193_08780</name>
</gene>
<dbReference type="InterPro" id="IPR038257">
    <property type="entry name" value="CRISPR-assoc_Cas3_HD_sf"/>
</dbReference>
<keyword evidence="6" id="KW-1185">Reference proteome</keyword>
<dbReference type="GO" id="GO:0016787">
    <property type="term" value="F:hydrolase activity"/>
    <property type="evidence" value="ECO:0007669"/>
    <property type="project" value="UniProtKB-KW"/>
</dbReference>
<dbReference type="NCBIfam" id="TIGR01596">
    <property type="entry name" value="cas3_HD"/>
    <property type="match status" value="1"/>
</dbReference>
<dbReference type="KEGG" id="thel:IG193_08780"/>
<evidence type="ECO:0000256" key="1">
    <source>
        <dbReference type="ARBA" id="ARBA00022723"/>
    </source>
</evidence>
<accession>A0A7L9FJ54</accession>
<evidence type="ECO:0000259" key="4">
    <source>
        <dbReference type="PROSITE" id="PS51643"/>
    </source>
</evidence>
<dbReference type="InterPro" id="IPR006674">
    <property type="entry name" value="HD_domain"/>
</dbReference>
<sequence>MECAAYFKDGQPVQSMREHVLGGLGYIERNYLSRNYGAYLSRLARAAGLGADEALARRALVASYVLHDAGKLLEYFQRRRKDFRGHEFFSAAIVVRCCGLEGLERAAAIAVLLHHHTMQRDVGYRGSNIRMREECAAELERILEEHAGIRAVLPRELSVQEVKRVSEDLLSIKYDDWPLVRVVYAILEPLTLADHYAARLRGGEGTLLGGEAERVERAIASLRLSFSATGLSRP</sequence>
<proteinExistence type="predicted"/>
<keyword evidence="3" id="KW-0051">Antiviral defense</keyword>
<name>A0A7L9FJ54_9CREN</name>
<dbReference type="PROSITE" id="PS51643">
    <property type="entry name" value="HD_CAS3"/>
    <property type="match status" value="1"/>
</dbReference>
<keyword evidence="5" id="KW-0255">Endonuclease</keyword>
<dbReference type="Proteomes" id="UP000594121">
    <property type="component" value="Chromosome"/>
</dbReference>
<keyword evidence="1" id="KW-0479">Metal-binding</keyword>
<dbReference type="GO" id="GO:0051607">
    <property type="term" value="P:defense response to virus"/>
    <property type="evidence" value="ECO:0007669"/>
    <property type="project" value="UniProtKB-KW"/>
</dbReference>